<proteinExistence type="predicted"/>
<sequence length="292" mass="31874">MAFFRDDMQHDGAVIRIAQVAQDRDQLRQVMPIYGANVVKAQFFKQRAAGDHAAGIFIGLAGRAFHRGGQFFHELASQFTQAHELAGRHQARQVVRHRPHRWGNGHLVVVQDDNQPFRTGTSHGGVVHGLIRHTGGNGTITDHGNHIAFAVAGVFLRPQVVGHGHAESGGNGGGGMGCAKRIVFAFCAAGKARQATRLAQGADTVTPPGQNLVRVGLVAHIPDHLVIRGVKHRMQGNRQLHNTQGGPKVPPRGGNRVHRFGPQLIRNLLELLNREIAQVRRILNPVQRRKTP</sequence>
<gene>
    <name evidence="1" type="ORF">SRCM100623_02384</name>
</gene>
<dbReference type="Proteomes" id="UP000093796">
    <property type="component" value="Unassembled WGS sequence"/>
</dbReference>
<evidence type="ECO:0000313" key="2">
    <source>
        <dbReference type="Proteomes" id="UP000093796"/>
    </source>
</evidence>
<protein>
    <submittedName>
        <fullName evidence="1">Uncharacterized protein</fullName>
    </submittedName>
</protein>
<dbReference type="AlphaFoldDB" id="A0A1A0CXZ6"/>
<organism evidence="1 2">
    <name type="scientific">Acetobacter pasteurianus</name>
    <name type="common">Acetobacter turbidans</name>
    <dbReference type="NCBI Taxonomy" id="438"/>
    <lineage>
        <taxon>Bacteria</taxon>
        <taxon>Pseudomonadati</taxon>
        <taxon>Pseudomonadota</taxon>
        <taxon>Alphaproteobacteria</taxon>
        <taxon>Acetobacterales</taxon>
        <taxon>Acetobacteraceae</taxon>
        <taxon>Acetobacter</taxon>
    </lineage>
</organism>
<evidence type="ECO:0000313" key="1">
    <source>
        <dbReference type="EMBL" id="OAZ67784.1"/>
    </source>
</evidence>
<comment type="caution">
    <text evidence="1">The sequence shown here is derived from an EMBL/GenBank/DDBJ whole genome shotgun (WGS) entry which is preliminary data.</text>
</comment>
<dbReference type="EMBL" id="LYUD01000132">
    <property type="protein sequence ID" value="OAZ67784.1"/>
    <property type="molecule type" value="Genomic_DNA"/>
</dbReference>
<reference evidence="1 2" key="1">
    <citation type="submission" date="2016-05" db="EMBL/GenBank/DDBJ databases">
        <title>Genome sequencing of Acetobacter pasteurianus strain SRCM100623.</title>
        <authorList>
            <person name="Song Y.R."/>
        </authorList>
    </citation>
    <scope>NUCLEOTIDE SEQUENCE [LARGE SCALE GENOMIC DNA]</scope>
    <source>
        <strain evidence="1 2">SRCM100623</strain>
    </source>
</reference>
<name>A0A1A0CXZ6_ACEPA</name>
<accession>A0A1A0CXZ6</accession>